<dbReference type="InterPro" id="IPR018764">
    <property type="entry name" value="RskA_C"/>
</dbReference>
<keyword evidence="3" id="KW-1185">Reference proteome</keyword>
<dbReference type="Pfam" id="PF10099">
    <property type="entry name" value="RskA_C"/>
    <property type="match status" value="1"/>
</dbReference>
<dbReference type="Proteomes" id="UP000029839">
    <property type="component" value="Unassembled WGS sequence"/>
</dbReference>
<sequence length="123" mass="13015">GGAWWTGRDDVVQVPVLAEAALDPLPGWSAEGSARVEVADDGSRELVLTVEGGDADGFREVWLIDRDVTKLVSLGVLEGGTGRFVLPADLDLGEYPVVDVSDEPFDGDPNHSSDSIVRGILDV</sequence>
<accession>A0A0A0BP77</accession>
<protein>
    <submittedName>
        <fullName evidence="2">Transmembrane anti-sigma factor</fullName>
    </submittedName>
</protein>
<name>A0A0A0BP77_9CELL</name>
<keyword evidence="2" id="KW-0812">Transmembrane</keyword>
<keyword evidence="2" id="KW-0472">Membrane</keyword>
<dbReference type="AlphaFoldDB" id="A0A0A0BP77"/>
<dbReference type="OrthoDB" id="4328740at2"/>
<evidence type="ECO:0000313" key="2">
    <source>
        <dbReference type="EMBL" id="KGM09721.1"/>
    </source>
</evidence>
<feature type="non-terminal residue" evidence="2">
    <location>
        <position position="1"/>
    </location>
</feature>
<dbReference type="EMBL" id="AXCY01000080">
    <property type="protein sequence ID" value="KGM09721.1"/>
    <property type="molecule type" value="Genomic_DNA"/>
</dbReference>
<proteinExistence type="predicted"/>
<gene>
    <name evidence="2" type="ORF">N868_09450</name>
</gene>
<feature type="domain" description="Anti-sigma K factor RskA C-terminal" evidence="1">
    <location>
        <begin position="16"/>
        <end position="112"/>
    </location>
</feature>
<dbReference type="RefSeq" id="WP_161784066.1">
    <property type="nucleotide sequence ID" value="NZ_AXCY01000080.1"/>
</dbReference>
<evidence type="ECO:0000313" key="3">
    <source>
        <dbReference type="Proteomes" id="UP000029839"/>
    </source>
</evidence>
<reference evidence="2 3" key="2">
    <citation type="journal article" date="2015" name="Stand. Genomic Sci.">
        <title>Draft genome sequence of Cellulomonas carbonis T26(T) and comparative analysis of six Cellulomonas genomes.</title>
        <authorList>
            <person name="Zhuang W."/>
            <person name="Zhang S."/>
            <person name="Xia X."/>
            <person name="Wang G."/>
        </authorList>
    </citation>
    <scope>NUCLEOTIDE SEQUENCE [LARGE SCALE GENOMIC DNA]</scope>
    <source>
        <strain evidence="2 3">T26</strain>
    </source>
</reference>
<reference evidence="2 3" key="1">
    <citation type="submission" date="2013-08" db="EMBL/GenBank/DDBJ databases">
        <title>Genome sequencing of Cellulomonas carbonis T26.</title>
        <authorList>
            <person name="Chen F."/>
            <person name="Li Y."/>
            <person name="Wang G."/>
        </authorList>
    </citation>
    <scope>NUCLEOTIDE SEQUENCE [LARGE SCALE GENOMIC DNA]</scope>
    <source>
        <strain evidence="2 3">T26</strain>
    </source>
</reference>
<dbReference type="GO" id="GO:0005886">
    <property type="term" value="C:plasma membrane"/>
    <property type="evidence" value="ECO:0007669"/>
    <property type="project" value="InterPro"/>
</dbReference>
<evidence type="ECO:0000259" key="1">
    <source>
        <dbReference type="Pfam" id="PF10099"/>
    </source>
</evidence>
<comment type="caution">
    <text evidence="2">The sequence shown here is derived from an EMBL/GenBank/DDBJ whole genome shotgun (WGS) entry which is preliminary data.</text>
</comment>
<organism evidence="2 3">
    <name type="scientific">Cellulomonas carbonis T26</name>
    <dbReference type="NCBI Taxonomy" id="947969"/>
    <lineage>
        <taxon>Bacteria</taxon>
        <taxon>Bacillati</taxon>
        <taxon>Actinomycetota</taxon>
        <taxon>Actinomycetes</taxon>
        <taxon>Micrococcales</taxon>
        <taxon>Cellulomonadaceae</taxon>
        <taxon>Cellulomonas</taxon>
    </lineage>
</organism>